<dbReference type="Gene3D" id="1.20.1310.20">
    <property type="entry name" value="Duffy-antigen binding domain"/>
    <property type="match status" value="2"/>
</dbReference>
<feature type="region of interest" description="Disordered" evidence="1">
    <location>
        <begin position="789"/>
        <end position="813"/>
    </location>
</feature>
<feature type="domain" description="Duffy-antigen binding" evidence="2">
    <location>
        <begin position="486"/>
        <end position="667"/>
    </location>
</feature>
<dbReference type="SUPFAM" id="SSF140924">
    <property type="entry name" value="Duffy binding domain-like"/>
    <property type="match status" value="2"/>
</dbReference>
<protein>
    <recommendedName>
        <fullName evidence="2">Duffy-antigen binding domain-containing protein</fullName>
    </recommendedName>
</protein>
<feature type="non-terminal residue" evidence="3">
    <location>
        <position position="827"/>
    </location>
</feature>
<dbReference type="Pfam" id="PF05424">
    <property type="entry name" value="Duffy_binding"/>
    <property type="match status" value="2"/>
</dbReference>
<dbReference type="GO" id="GO:0016020">
    <property type="term" value="C:membrane"/>
    <property type="evidence" value="ECO:0007669"/>
    <property type="project" value="InterPro"/>
</dbReference>
<evidence type="ECO:0000259" key="2">
    <source>
        <dbReference type="Pfam" id="PF05424"/>
    </source>
</evidence>
<dbReference type="AlphaFoldDB" id="A0A024W316"/>
<reference evidence="3 4" key="1">
    <citation type="submission" date="2013-02" db="EMBL/GenBank/DDBJ databases">
        <title>The Genome Annotation of Plasmodium falciparum Tanzania (2000708).</title>
        <authorList>
            <consortium name="The Broad Institute Genome Sequencing Platform"/>
            <consortium name="The Broad Institute Genome Sequencing Center for Infectious Disease"/>
            <person name="Neafsey D."/>
            <person name="Hoffman S."/>
            <person name="Volkman S."/>
            <person name="Rosenthal P."/>
            <person name="Walker B."/>
            <person name="Young S.K."/>
            <person name="Zeng Q."/>
            <person name="Gargeya S."/>
            <person name="Fitzgerald M."/>
            <person name="Haas B."/>
            <person name="Abouelleil A."/>
            <person name="Allen A.W."/>
            <person name="Alvarado L."/>
            <person name="Arachchi H.M."/>
            <person name="Berlin A.M."/>
            <person name="Chapman S.B."/>
            <person name="Gainer-Dewar J."/>
            <person name="Goldberg J."/>
            <person name="Griggs A."/>
            <person name="Gujja S."/>
            <person name="Hansen M."/>
            <person name="Howarth C."/>
            <person name="Imamovic A."/>
            <person name="Ireland A."/>
            <person name="Larimer J."/>
            <person name="McCowan C."/>
            <person name="Murphy C."/>
            <person name="Pearson M."/>
            <person name="Poon T.W."/>
            <person name="Priest M."/>
            <person name="Roberts A."/>
            <person name="Saif S."/>
            <person name="Shea T."/>
            <person name="Sisk P."/>
            <person name="Sykes S."/>
            <person name="Wortman J."/>
            <person name="Nusbaum C."/>
            <person name="Birren B."/>
        </authorList>
    </citation>
    <scope>NUCLEOTIDE SEQUENCE [LARGE SCALE GENOMIC DNA]</scope>
    <source>
        <strain evidence="4">Tanzania (2000708)</strain>
    </source>
</reference>
<dbReference type="Gene3D" id="1.20.58.830">
    <property type="match status" value="2"/>
</dbReference>
<gene>
    <name evidence="3" type="ORF">PFTANZ_04202</name>
</gene>
<feature type="region of interest" description="Disordered" evidence="1">
    <location>
        <begin position="1"/>
        <end position="26"/>
    </location>
</feature>
<sequence length="827" mass="95535">MLERSVKKDEGASKAKGKTGETESVLKGDISQAQFKKGITGTGLNNVCQITEKHSYANGASKDPCNGKGNGKDQRFKIETQWKDTGKSGKHVDVYLPPRREHICTSNLEYLLKGNSDQIMKVGNNKINHSFLGEVLLAAKYEADYIKTNYKRLNGQNNNEDKCRAMKYSFADIGDIIRGKDLWEHNDFKKLEEHLVQIFNKIKDQITDIKDNYTDNAPYTKLREDWWEANRDQVWKAMQCQTTPHHNINCGDTPPLVDYIPQRLRWMMEWAEWYCKYQSKAYEDLRKKCGDCKEMGGQCMHGKNGCENCMKACGEYWKKIKPWKKQWETISAKYEKLYKEAEHSVNGTVSSGGTTEEKDKDVVEFLKKLCKQNKDYNKIYSTAEGYVHQELPDMGCKEQTLFCKNSNGKDKEKYAFRTEPYDHDDLCDCGSKTPKGTVLREPCTIVDGILNKEYGEMIIGCCEPKTEEPYAQWKCNQESGLVTEDGICMPPRRQELCVHYLKKLNVETETKEQDLREAFIQCAAAETYLLWQKYKDDKNKKKNDNVEGLLSAQNEAQNELNSGIIPPEFLRTMFYTFGDYRDICLGTDISKKNGEESDIKNKIYSIIPSTEEDKSPPELTRKGWWNEYAPAIWEGMLCALQKAGGNYTIKYTYNYNKIKNHVVNFVERPTFLRWFTEWGDQFCREREKQLATLLKECPEKTCAKEGDKQKCTEACTTYEEFIEKWKGYYDKQSKKYFYDISTGMYKDNSSAKDDVTVSSYAYEYLNKALPKLCPEGSCNCMEQRSQQHKDATDSSPVHLVNMPASLDETPSDYKDRCKCKEEAALPH</sequence>
<evidence type="ECO:0000313" key="4">
    <source>
        <dbReference type="Proteomes" id="UP000030708"/>
    </source>
</evidence>
<reference evidence="3 4" key="2">
    <citation type="submission" date="2013-02" db="EMBL/GenBank/DDBJ databases">
        <title>The Genome Sequence of Plasmodium falciparum Tanzania (2000708).</title>
        <authorList>
            <consortium name="The Broad Institute Genome Sequencing Platform"/>
            <consortium name="The Broad Institute Genome Sequencing Center for Infectious Disease"/>
            <person name="Neafsey D."/>
            <person name="Cheeseman I."/>
            <person name="Volkman S."/>
            <person name="Adams J."/>
            <person name="Walker B."/>
            <person name="Young S.K."/>
            <person name="Zeng Q."/>
            <person name="Gargeya S."/>
            <person name="Fitzgerald M."/>
            <person name="Haas B."/>
            <person name="Abouelleil A."/>
            <person name="Alvarado L."/>
            <person name="Arachchi H.M."/>
            <person name="Berlin A.M."/>
            <person name="Chapman S.B."/>
            <person name="Dewar J."/>
            <person name="Goldberg J."/>
            <person name="Griggs A."/>
            <person name="Gujja S."/>
            <person name="Hansen M."/>
            <person name="Howarth C."/>
            <person name="Imamovic A."/>
            <person name="Larimer J."/>
            <person name="McCowan C."/>
            <person name="Murphy C."/>
            <person name="Neiman D."/>
            <person name="Pearson M."/>
            <person name="Priest M."/>
            <person name="Roberts A."/>
            <person name="Saif S."/>
            <person name="Shea T."/>
            <person name="Sisk P."/>
            <person name="Sykes S."/>
            <person name="Wortman J."/>
            <person name="Nusbaum C."/>
            <person name="Birren B."/>
        </authorList>
    </citation>
    <scope>NUCLEOTIDE SEQUENCE [LARGE SCALE GENOMIC DNA]</scope>
    <source>
        <strain evidence="4">Tanzania (2000708)</strain>
    </source>
</reference>
<evidence type="ECO:0000256" key="1">
    <source>
        <dbReference type="SAM" id="MobiDB-lite"/>
    </source>
</evidence>
<organism evidence="3 4">
    <name type="scientific">Plasmodium falciparum Tanzania</name>
    <name type="common">2000708</name>
    <dbReference type="NCBI Taxonomy" id="1036725"/>
    <lineage>
        <taxon>Eukaryota</taxon>
        <taxon>Sar</taxon>
        <taxon>Alveolata</taxon>
        <taxon>Apicomplexa</taxon>
        <taxon>Aconoidasida</taxon>
        <taxon>Haemosporida</taxon>
        <taxon>Plasmodiidae</taxon>
        <taxon>Plasmodium</taxon>
        <taxon>Plasmodium (Laverania)</taxon>
    </lineage>
</organism>
<dbReference type="GO" id="GO:0046789">
    <property type="term" value="F:host cell surface receptor binding"/>
    <property type="evidence" value="ECO:0007669"/>
    <property type="project" value="InterPro"/>
</dbReference>
<proteinExistence type="predicted"/>
<name>A0A024W316_PLAFA</name>
<evidence type="ECO:0000313" key="3">
    <source>
        <dbReference type="EMBL" id="ETW35092.1"/>
    </source>
</evidence>
<dbReference type="InterPro" id="IPR008602">
    <property type="entry name" value="Duffy-antigen-binding"/>
</dbReference>
<dbReference type="InterPro" id="IPR042202">
    <property type="entry name" value="Duffy-ag-bd_sf"/>
</dbReference>
<dbReference type="Proteomes" id="UP000030708">
    <property type="component" value="Unassembled WGS sequence"/>
</dbReference>
<accession>A0A024W316</accession>
<feature type="domain" description="Duffy-antigen binding" evidence="2">
    <location>
        <begin position="94"/>
        <end position="265"/>
    </location>
</feature>
<dbReference type="EMBL" id="KI926492">
    <property type="protein sequence ID" value="ETW35092.1"/>
    <property type="molecule type" value="Genomic_DNA"/>
</dbReference>